<dbReference type="OMA" id="PSIWIIV"/>
<dbReference type="InterPro" id="IPR049326">
    <property type="entry name" value="Rhodopsin_dom_fungi"/>
</dbReference>
<evidence type="ECO:0000259" key="8">
    <source>
        <dbReference type="Pfam" id="PF20684"/>
    </source>
</evidence>
<feature type="transmembrane region" description="Helical" evidence="7">
    <location>
        <begin position="254"/>
        <end position="279"/>
    </location>
</feature>
<comment type="similarity">
    <text evidence="5">Belongs to the SAT4 family.</text>
</comment>
<dbReference type="AlphaFoldDB" id="A0A8H6DT86"/>
<comment type="subcellular location">
    <subcellularLocation>
        <location evidence="1">Membrane</location>
        <topology evidence="1">Multi-pass membrane protein</topology>
    </subcellularLocation>
</comment>
<keyword evidence="4 7" id="KW-0472">Membrane</keyword>
<evidence type="ECO:0000256" key="1">
    <source>
        <dbReference type="ARBA" id="ARBA00004141"/>
    </source>
</evidence>
<feature type="transmembrane region" description="Helical" evidence="7">
    <location>
        <begin position="62"/>
        <end position="83"/>
    </location>
</feature>
<feature type="transmembrane region" description="Helical" evidence="7">
    <location>
        <begin position="30"/>
        <end position="50"/>
    </location>
</feature>
<keyword evidence="3 7" id="KW-1133">Transmembrane helix</keyword>
<sequence length="396" mass="43199">MDMNKPLFPAPPGYVVDLSNPQRTGEAANLWVGAVGMILSTLFMAVRIYTKTRFAKCLSADDVALIVAWILSVTIQMIILVQYRGGTLGVHIWELSGNRVNFSLNLVNVASILYCPFLASAKLSLLLLYLRLSPLRWFRICVYGGIFIVVGYSIALLFPLIFACTPFKRNWDITITEGSCINRTPLYMATAVLNMVTDILLLILPIPMVVKLQVPRAQKAGLLCIFGVGSLTCITSGVRLALLFPLLSTIDQTWAIVMPGIWILIEANLIIITGCLPAMRLFLRHVAPRVIGESSFNSRKQTRGYTTDSHGAHSELQTIGSKHMNRAYNQMEDDSVSVGSDERAAAGWQGDGSSERSIVVSPAGITKTQSFAVNSEICNDGGSKQGRTSACGIHAL</sequence>
<reference evidence="9" key="1">
    <citation type="submission" date="2019-11" db="EMBL/GenBank/DDBJ databases">
        <title>Bipolaris sorokiniana Genome sequencing.</title>
        <authorList>
            <person name="Wang H."/>
        </authorList>
    </citation>
    <scope>NUCLEOTIDE SEQUENCE</scope>
</reference>
<gene>
    <name evidence="9" type="ORF">GGP41_003490</name>
</gene>
<protein>
    <recommendedName>
        <fullName evidence="8">Rhodopsin domain-containing protein</fullName>
    </recommendedName>
</protein>
<dbReference type="PANTHER" id="PTHR33048">
    <property type="entry name" value="PTH11-LIKE INTEGRAL MEMBRANE PROTEIN (AFU_ORTHOLOGUE AFUA_5G11245)"/>
    <property type="match status" value="1"/>
</dbReference>
<dbReference type="EMBL" id="WNKQ01000014">
    <property type="protein sequence ID" value="KAF5847187.1"/>
    <property type="molecule type" value="Genomic_DNA"/>
</dbReference>
<feature type="transmembrane region" description="Helical" evidence="7">
    <location>
        <begin position="222"/>
        <end position="242"/>
    </location>
</feature>
<feature type="transmembrane region" description="Helical" evidence="7">
    <location>
        <begin position="186"/>
        <end position="210"/>
    </location>
</feature>
<dbReference type="InterPro" id="IPR052337">
    <property type="entry name" value="SAT4-like"/>
</dbReference>
<feature type="domain" description="Rhodopsin" evidence="8">
    <location>
        <begin position="46"/>
        <end position="284"/>
    </location>
</feature>
<feature type="region of interest" description="Disordered" evidence="6">
    <location>
        <begin position="333"/>
        <end position="357"/>
    </location>
</feature>
<evidence type="ECO:0000313" key="10">
    <source>
        <dbReference type="Proteomes" id="UP000624244"/>
    </source>
</evidence>
<proteinExistence type="inferred from homology"/>
<dbReference type="Pfam" id="PF20684">
    <property type="entry name" value="Fung_rhodopsin"/>
    <property type="match status" value="1"/>
</dbReference>
<feature type="transmembrane region" description="Helical" evidence="7">
    <location>
        <begin position="103"/>
        <end position="128"/>
    </location>
</feature>
<evidence type="ECO:0000256" key="5">
    <source>
        <dbReference type="ARBA" id="ARBA00038359"/>
    </source>
</evidence>
<evidence type="ECO:0000256" key="2">
    <source>
        <dbReference type="ARBA" id="ARBA00022692"/>
    </source>
</evidence>
<evidence type="ECO:0000256" key="6">
    <source>
        <dbReference type="SAM" id="MobiDB-lite"/>
    </source>
</evidence>
<keyword evidence="2 7" id="KW-0812">Transmembrane</keyword>
<dbReference type="GO" id="GO:0016020">
    <property type="term" value="C:membrane"/>
    <property type="evidence" value="ECO:0007669"/>
    <property type="project" value="UniProtKB-SubCell"/>
</dbReference>
<evidence type="ECO:0000256" key="3">
    <source>
        <dbReference type="ARBA" id="ARBA00022989"/>
    </source>
</evidence>
<dbReference type="PANTHER" id="PTHR33048:SF124">
    <property type="entry name" value="INTEGRAL MEMBRANE PROTEIN"/>
    <property type="match status" value="1"/>
</dbReference>
<dbReference type="Proteomes" id="UP000624244">
    <property type="component" value="Unassembled WGS sequence"/>
</dbReference>
<evidence type="ECO:0000256" key="4">
    <source>
        <dbReference type="ARBA" id="ARBA00023136"/>
    </source>
</evidence>
<name>A0A8H6DT86_COCSA</name>
<evidence type="ECO:0000256" key="7">
    <source>
        <dbReference type="SAM" id="Phobius"/>
    </source>
</evidence>
<evidence type="ECO:0000313" key="9">
    <source>
        <dbReference type="EMBL" id="KAF5847187.1"/>
    </source>
</evidence>
<organism evidence="9 10">
    <name type="scientific">Cochliobolus sativus</name>
    <name type="common">Common root rot and spot blotch fungus</name>
    <name type="synonym">Bipolaris sorokiniana</name>
    <dbReference type="NCBI Taxonomy" id="45130"/>
    <lineage>
        <taxon>Eukaryota</taxon>
        <taxon>Fungi</taxon>
        <taxon>Dikarya</taxon>
        <taxon>Ascomycota</taxon>
        <taxon>Pezizomycotina</taxon>
        <taxon>Dothideomycetes</taxon>
        <taxon>Pleosporomycetidae</taxon>
        <taxon>Pleosporales</taxon>
        <taxon>Pleosporineae</taxon>
        <taxon>Pleosporaceae</taxon>
        <taxon>Bipolaris</taxon>
    </lineage>
</organism>
<accession>A0A8H6DT86</accession>
<comment type="caution">
    <text evidence="9">The sequence shown here is derived from an EMBL/GenBank/DDBJ whole genome shotgun (WGS) entry which is preliminary data.</text>
</comment>
<feature type="transmembrane region" description="Helical" evidence="7">
    <location>
        <begin position="140"/>
        <end position="162"/>
    </location>
</feature>